<dbReference type="InterPro" id="IPR011059">
    <property type="entry name" value="Metal-dep_hydrolase_composite"/>
</dbReference>
<sequence length="517" mass="55332">MALVLRGTVVTFDSDHRILDPGAVYVGDDGRLAAVRSAGQDPPAGFSGAPRIDTGALILPGLIDLHNHLAYNTIPLWEAAGVPYLHHDRWVGEDQPPGYSASVTWPAKVLLQAAPEALIKYVEVKALIGGTTAIQGAPRSTRPVDGWLLRVIDNEKLPAGTDMVMTAALQLDPGVLRDDRAAKLDGTRLLIYHVAEGRPGSIVHREFDELEPCLKPGLVGVHGTALTAPDFHKWQQAVAAVDAAEKGTLVWSPFSNYWLYHATTDVVAAHGKGLRIALGSDWSPSGTKHVLGELKVADAVNRHVLGGSFSDRDLCDMVTANPGDALATAWGPQVGRLKRGSAADLLVLERHDPARDAYRNLINATERHVRLVLVRGRPFYGTSALMAAAGAGDTDPLTVAGLKRRVAVRQPDRADARLDWPGVRRALRTVRDDPVAAWHDSQDALASWGGPLDDPDAPLALFGDMPEGDLGAFAAAEEVPPDLVVPRPDTLTHDAAYFAAVARSGVPQLQHLAGYYT</sequence>
<dbReference type="InterPro" id="IPR032466">
    <property type="entry name" value="Metal_Hydrolase"/>
</dbReference>
<dbReference type="PANTHER" id="PTHR43794:SF11">
    <property type="entry name" value="AMIDOHYDROLASE-RELATED DOMAIN-CONTAINING PROTEIN"/>
    <property type="match status" value="1"/>
</dbReference>
<dbReference type="Gene3D" id="3.20.20.140">
    <property type="entry name" value="Metal-dependent hydrolases"/>
    <property type="match status" value="2"/>
</dbReference>
<dbReference type="PANTHER" id="PTHR43794">
    <property type="entry name" value="AMINOHYDROLASE SSNA-RELATED"/>
    <property type="match status" value="1"/>
</dbReference>
<dbReference type="EMBL" id="BNCD01000002">
    <property type="protein sequence ID" value="GHH72473.1"/>
    <property type="molecule type" value="Genomic_DNA"/>
</dbReference>
<dbReference type="SUPFAM" id="SSF51338">
    <property type="entry name" value="Composite domain of metallo-dependent hydrolases"/>
    <property type="match status" value="1"/>
</dbReference>
<keyword evidence="3" id="KW-1185">Reference proteome</keyword>
<dbReference type="Proteomes" id="UP000603708">
    <property type="component" value="Unassembled WGS sequence"/>
</dbReference>
<dbReference type="Gene3D" id="2.30.40.10">
    <property type="entry name" value="Urease, subunit C, domain 1"/>
    <property type="match status" value="2"/>
</dbReference>
<dbReference type="InterPro" id="IPR050287">
    <property type="entry name" value="MTA/SAH_deaminase"/>
</dbReference>
<accession>A0A919FU43</accession>
<comment type="caution">
    <text evidence="2">The sequence shown here is derived from an EMBL/GenBank/DDBJ whole genome shotgun (WGS) entry which is preliminary data.</text>
</comment>
<protein>
    <recommendedName>
        <fullName evidence="4">Amidohydrolase family protein</fullName>
    </recommendedName>
</protein>
<evidence type="ECO:0000313" key="3">
    <source>
        <dbReference type="Proteomes" id="UP000603708"/>
    </source>
</evidence>
<gene>
    <name evidence="2" type="ORF">GCM10018793_09540</name>
</gene>
<dbReference type="GO" id="GO:0016810">
    <property type="term" value="F:hydrolase activity, acting on carbon-nitrogen (but not peptide) bonds"/>
    <property type="evidence" value="ECO:0007669"/>
    <property type="project" value="InterPro"/>
</dbReference>
<keyword evidence="1" id="KW-0378">Hydrolase</keyword>
<dbReference type="SUPFAM" id="SSF51556">
    <property type="entry name" value="Metallo-dependent hydrolases"/>
    <property type="match status" value="1"/>
</dbReference>
<evidence type="ECO:0000313" key="2">
    <source>
        <dbReference type="EMBL" id="GHH72473.1"/>
    </source>
</evidence>
<organism evidence="2 3">
    <name type="scientific">Streptomyces sulfonofaciens</name>
    <dbReference type="NCBI Taxonomy" id="68272"/>
    <lineage>
        <taxon>Bacteria</taxon>
        <taxon>Bacillati</taxon>
        <taxon>Actinomycetota</taxon>
        <taxon>Actinomycetes</taxon>
        <taxon>Kitasatosporales</taxon>
        <taxon>Streptomycetaceae</taxon>
        <taxon>Streptomyces</taxon>
    </lineage>
</organism>
<dbReference type="AlphaFoldDB" id="A0A919FU43"/>
<dbReference type="RefSeq" id="WP_189929588.1">
    <property type="nucleotide sequence ID" value="NZ_BNCD01000002.1"/>
</dbReference>
<proteinExistence type="predicted"/>
<name>A0A919FU43_9ACTN</name>
<reference evidence="2" key="2">
    <citation type="submission" date="2020-09" db="EMBL/GenBank/DDBJ databases">
        <authorList>
            <person name="Sun Q."/>
            <person name="Ohkuma M."/>
        </authorList>
    </citation>
    <scope>NUCLEOTIDE SEQUENCE</scope>
    <source>
        <strain evidence="2">JCM 5069</strain>
    </source>
</reference>
<reference evidence="2" key="1">
    <citation type="journal article" date="2014" name="Int. J. Syst. Evol. Microbiol.">
        <title>Complete genome sequence of Corynebacterium casei LMG S-19264T (=DSM 44701T), isolated from a smear-ripened cheese.</title>
        <authorList>
            <consortium name="US DOE Joint Genome Institute (JGI-PGF)"/>
            <person name="Walter F."/>
            <person name="Albersmeier A."/>
            <person name="Kalinowski J."/>
            <person name="Ruckert C."/>
        </authorList>
    </citation>
    <scope>NUCLEOTIDE SEQUENCE</scope>
    <source>
        <strain evidence="2">JCM 5069</strain>
    </source>
</reference>
<evidence type="ECO:0008006" key="4">
    <source>
        <dbReference type="Google" id="ProtNLM"/>
    </source>
</evidence>
<evidence type="ECO:0000256" key="1">
    <source>
        <dbReference type="ARBA" id="ARBA00022801"/>
    </source>
</evidence>